<dbReference type="SUPFAM" id="SSF103642">
    <property type="entry name" value="Sec-C motif"/>
    <property type="match status" value="1"/>
</dbReference>
<reference evidence="2 3" key="1">
    <citation type="submission" date="2016-06" db="EMBL/GenBank/DDBJ databases">
        <title>Genome sequence of endosymbiont of Candidatus Endolucinida thiodiazotropha.</title>
        <authorList>
            <person name="Poehlein A."/>
            <person name="Koenig S."/>
            <person name="Heiden S.E."/>
            <person name="Thuermer A."/>
            <person name="Voget S."/>
            <person name="Daniel R."/>
            <person name="Markert S."/>
            <person name="Gros O."/>
            <person name="Schweder T."/>
        </authorList>
    </citation>
    <scope>NUCLEOTIDE SEQUENCE [LARGE SCALE GENOMIC DNA]</scope>
    <source>
        <strain evidence="2 3">COS</strain>
    </source>
</reference>
<accession>A0A7Z1AEQ3</accession>
<protein>
    <submittedName>
        <fullName evidence="2">Uncharacterized protein</fullName>
    </submittedName>
</protein>
<dbReference type="AlphaFoldDB" id="A0A7Z1AEQ3"/>
<organism evidence="2 3">
    <name type="scientific">Candidatus Thiodiazotropha endolucinida</name>
    <dbReference type="NCBI Taxonomy" id="1655433"/>
    <lineage>
        <taxon>Bacteria</taxon>
        <taxon>Pseudomonadati</taxon>
        <taxon>Pseudomonadota</taxon>
        <taxon>Gammaproteobacteria</taxon>
        <taxon>Chromatiales</taxon>
        <taxon>Sedimenticolaceae</taxon>
        <taxon>Candidatus Thiodiazotropha</taxon>
    </lineage>
</organism>
<dbReference type="Gene3D" id="3.10.450.50">
    <property type="match status" value="1"/>
</dbReference>
<dbReference type="InterPro" id="IPR004027">
    <property type="entry name" value="SEC_C_motif"/>
</dbReference>
<evidence type="ECO:0000256" key="1">
    <source>
        <dbReference type="SAM" id="MobiDB-lite"/>
    </source>
</evidence>
<feature type="compositionally biased region" description="Polar residues" evidence="1">
    <location>
        <begin position="180"/>
        <end position="189"/>
    </location>
</feature>
<dbReference type="Proteomes" id="UP000094769">
    <property type="component" value="Unassembled WGS sequence"/>
</dbReference>
<feature type="region of interest" description="Disordered" evidence="1">
    <location>
        <begin position="175"/>
        <end position="211"/>
    </location>
</feature>
<evidence type="ECO:0000313" key="3">
    <source>
        <dbReference type="Proteomes" id="UP000094769"/>
    </source>
</evidence>
<proteinExistence type="predicted"/>
<sequence>MGCATNCPKCGGSARILDSFTDSAGRLYVKDLFDYIQNYRKPQKLEELKNNLEAANDEITAGELADTLAEIEPGFRRFSDLIKSLPGSAVTNLVTILISLITLVITYQTWVGGAEEHEEKMEIERAQLEIARENLEYQKQKDKEQENQDKQAELVREKIKAQIEQLKLNFEKKLKDAARTQPSQTTQIPTKGKTRIKGNQRNKPCPCGSGLKAKKCHPNGFLG</sequence>
<keyword evidence="3" id="KW-1185">Reference proteome</keyword>
<comment type="caution">
    <text evidence="2">The sequence shown here is derived from an EMBL/GenBank/DDBJ whole genome shotgun (WGS) entry which is preliminary data.</text>
</comment>
<gene>
    <name evidence="2" type="ORF">CODIS_35140</name>
</gene>
<dbReference type="EMBL" id="MARB01000024">
    <property type="protein sequence ID" value="ODJ86319.1"/>
    <property type="molecule type" value="Genomic_DNA"/>
</dbReference>
<name>A0A7Z1AEQ3_9GAMM</name>
<evidence type="ECO:0000313" key="2">
    <source>
        <dbReference type="EMBL" id="ODJ86319.1"/>
    </source>
</evidence>
<dbReference type="Pfam" id="PF02810">
    <property type="entry name" value="SEC-C"/>
    <property type="match status" value="1"/>
</dbReference>